<name>A0ACB8ZS49_CICIN</name>
<organism evidence="1 2">
    <name type="scientific">Cichorium intybus</name>
    <name type="common">Chicory</name>
    <dbReference type="NCBI Taxonomy" id="13427"/>
    <lineage>
        <taxon>Eukaryota</taxon>
        <taxon>Viridiplantae</taxon>
        <taxon>Streptophyta</taxon>
        <taxon>Embryophyta</taxon>
        <taxon>Tracheophyta</taxon>
        <taxon>Spermatophyta</taxon>
        <taxon>Magnoliopsida</taxon>
        <taxon>eudicotyledons</taxon>
        <taxon>Gunneridae</taxon>
        <taxon>Pentapetalae</taxon>
        <taxon>asterids</taxon>
        <taxon>campanulids</taxon>
        <taxon>Asterales</taxon>
        <taxon>Asteraceae</taxon>
        <taxon>Cichorioideae</taxon>
        <taxon>Cichorieae</taxon>
        <taxon>Cichoriinae</taxon>
        <taxon>Cichorium</taxon>
    </lineage>
</organism>
<proteinExistence type="predicted"/>
<dbReference type="Proteomes" id="UP001055811">
    <property type="component" value="Linkage Group LG08"/>
</dbReference>
<reference evidence="2" key="1">
    <citation type="journal article" date="2022" name="Mol. Ecol. Resour.">
        <title>The genomes of chicory, endive, great burdock and yacon provide insights into Asteraceae palaeo-polyploidization history and plant inulin production.</title>
        <authorList>
            <person name="Fan W."/>
            <person name="Wang S."/>
            <person name="Wang H."/>
            <person name="Wang A."/>
            <person name="Jiang F."/>
            <person name="Liu H."/>
            <person name="Zhao H."/>
            <person name="Xu D."/>
            <person name="Zhang Y."/>
        </authorList>
    </citation>
    <scope>NUCLEOTIDE SEQUENCE [LARGE SCALE GENOMIC DNA]</scope>
    <source>
        <strain evidence="2">cv. Punajuju</strain>
    </source>
</reference>
<protein>
    <submittedName>
        <fullName evidence="1">Uncharacterized protein</fullName>
    </submittedName>
</protein>
<evidence type="ECO:0000313" key="1">
    <source>
        <dbReference type="EMBL" id="KAI3700377.1"/>
    </source>
</evidence>
<reference evidence="1 2" key="2">
    <citation type="journal article" date="2022" name="Mol. Ecol. Resour.">
        <title>The genomes of chicory, endive, great burdock and yacon provide insights into Asteraceae paleo-polyploidization history and plant inulin production.</title>
        <authorList>
            <person name="Fan W."/>
            <person name="Wang S."/>
            <person name="Wang H."/>
            <person name="Wang A."/>
            <person name="Jiang F."/>
            <person name="Liu H."/>
            <person name="Zhao H."/>
            <person name="Xu D."/>
            <person name="Zhang Y."/>
        </authorList>
    </citation>
    <scope>NUCLEOTIDE SEQUENCE [LARGE SCALE GENOMIC DNA]</scope>
    <source>
        <strain evidence="2">cv. Punajuju</strain>
        <tissue evidence="1">Leaves</tissue>
    </source>
</reference>
<gene>
    <name evidence="1" type="ORF">L2E82_45003</name>
</gene>
<sequence length="102" mass="11430">MATKTTILILSISTVMMYAVSLGTATAPEFLLDENIFGSEFTEALHSLDFKLIYDTVKSGKPGTPFWLRSNSTQENYVMRSNNKVELQVPQVDLFMEGVNFV</sequence>
<evidence type="ECO:0000313" key="2">
    <source>
        <dbReference type="Proteomes" id="UP001055811"/>
    </source>
</evidence>
<keyword evidence="2" id="KW-1185">Reference proteome</keyword>
<dbReference type="EMBL" id="CM042016">
    <property type="protein sequence ID" value="KAI3700377.1"/>
    <property type="molecule type" value="Genomic_DNA"/>
</dbReference>
<comment type="caution">
    <text evidence="1">The sequence shown here is derived from an EMBL/GenBank/DDBJ whole genome shotgun (WGS) entry which is preliminary data.</text>
</comment>
<accession>A0ACB8ZS49</accession>